<comment type="pathway">
    <text evidence="2 12">Lipid metabolism; fatty acid biosynthesis.</text>
</comment>
<feature type="binding site" evidence="11">
    <location>
        <position position="88"/>
    </location>
    <ligand>
        <name>NADP(+)</name>
        <dbReference type="ChEBI" id="CHEBI:58349"/>
    </ligand>
</feature>
<dbReference type="GO" id="GO:0030497">
    <property type="term" value="P:fatty acid elongation"/>
    <property type="evidence" value="ECO:0007669"/>
    <property type="project" value="UniProtKB-ARBA"/>
</dbReference>
<keyword evidence="5 12" id="KW-0276">Fatty acid metabolism</keyword>
<dbReference type="AlphaFoldDB" id="A5EXD9"/>
<dbReference type="GO" id="GO:0051287">
    <property type="term" value="F:NAD binding"/>
    <property type="evidence" value="ECO:0007669"/>
    <property type="project" value="UniProtKB-UniRule"/>
</dbReference>
<dbReference type="FunFam" id="3.40.50.720:FF:000037">
    <property type="entry name" value="3-oxoacyl-[acyl-carrier-protein] reductase FabG"/>
    <property type="match status" value="1"/>
</dbReference>
<evidence type="ECO:0000313" key="14">
    <source>
        <dbReference type="EMBL" id="ABQ13516.1"/>
    </source>
</evidence>
<evidence type="ECO:0000256" key="4">
    <source>
        <dbReference type="ARBA" id="ARBA00022516"/>
    </source>
</evidence>
<dbReference type="STRING" id="246195.DNO_1209"/>
<protein>
    <recommendedName>
        <fullName evidence="12">3-oxoacyl-[acyl-carrier-protein] reductase</fullName>
        <ecNumber evidence="12">1.1.1.100</ecNumber>
    </recommendedName>
</protein>
<evidence type="ECO:0000259" key="13">
    <source>
        <dbReference type="SMART" id="SM00822"/>
    </source>
</evidence>
<organism evidence="14 15">
    <name type="scientific">Dichelobacter nodosus (strain VCS1703A)</name>
    <dbReference type="NCBI Taxonomy" id="246195"/>
    <lineage>
        <taxon>Bacteria</taxon>
        <taxon>Pseudomonadati</taxon>
        <taxon>Pseudomonadota</taxon>
        <taxon>Gammaproteobacteria</taxon>
        <taxon>Cardiobacteriales</taxon>
        <taxon>Cardiobacteriaceae</taxon>
        <taxon>Dichelobacter</taxon>
    </lineage>
</organism>
<dbReference type="Proteomes" id="UP000000248">
    <property type="component" value="Chromosome"/>
</dbReference>
<feature type="active site" description="Proton acceptor" evidence="10">
    <location>
        <position position="153"/>
    </location>
</feature>
<dbReference type="InterPro" id="IPR011284">
    <property type="entry name" value="3oxo_ACP_reduc"/>
</dbReference>
<evidence type="ECO:0000256" key="10">
    <source>
        <dbReference type="PIRSR" id="PIRSR611284-1"/>
    </source>
</evidence>
<evidence type="ECO:0000256" key="7">
    <source>
        <dbReference type="ARBA" id="ARBA00023002"/>
    </source>
</evidence>
<dbReference type="eggNOG" id="COG1028">
    <property type="taxonomic scope" value="Bacteria"/>
</dbReference>
<proteinExistence type="inferred from homology"/>
<keyword evidence="6 11" id="KW-0521">NADP</keyword>
<dbReference type="EC" id="1.1.1.100" evidence="12"/>
<evidence type="ECO:0000256" key="3">
    <source>
        <dbReference type="ARBA" id="ARBA00006484"/>
    </source>
</evidence>
<dbReference type="NCBIfam" id="TIGR01830">
    <property type="entry name" value="3oxo_ACP_reduc"/>
    <property type="match status" value="1"/>
</dbReference>
<sequence>MIELHIALVTGANGGIGTAITDTLAANGYLVIGTAISEEGAADITKRLQQNGYQGRGIVLDVTDPESVESAMTLIKAQYGSISVLVNNAGITKDNLLIRMKEEEWEQVINTNLTSIFRMSKAVVKDMMKSRYGRIINIASVVGVMGNAGQTNYGASKAGLIGFAKSLAREIGSRGITVNNIAPGFINTPMTQNLPEAQKKLMLDAIPLGRFGEAQEVADAVLFLAKSSYITGETLHVNGGMYMI</sequence>
<dbReference type="NCBIfam" id="NF004197">
    <property type="entry name" value="PRK05653.1-1"/>
    <property type="match status" value="1"/>
</dbReference>
<gene>
    <name evidence="14" type="primary">fabG</name>
    <name evidence="14" type="ordered locus">DNO_1209</name>
</gene>
<keyword evidence="8 12" id="KW-0443">Lipid metabolism</keyword>
<dbReference type="GO" id="GO:0004316">
    <property type="term" value="F:3-oxoacyl-[acyl-carrier-protein] reductase (NADPH) activity"/>
    <property type="evidence" value="ECO:0007669"/>
    <property type="project" value="UniProtKB-UniRule"/>
</dbReference>
<evidence type="ECO:0000256" key="12">
    <source>
        <dbReference type="RuleBase" id="RU366074"/>
    </source>
</evidence>
<keyword evidence="4 12" id="KW-0444">Lipid biosynthesis</keyword>
<dbReference type="SMART" id="SM00822">
    <property type="entry name" value="PKS_KR"/>
    <property type="match status" value="1"/>
</dbReference>
<evidence type="ECO:0000256" key="5">
    <source>
        <dbReference type="ARBA" id="ARBA00022832"/>
    </source>
</evidence>
<dbReference type="InterPro" id="IPR036291">
    <property type="entry name" value="NAD(P)-bd_dom_sf"/>
</dbReference>
<dbReference type="PRINTS" id="PR00081">
    <property type="entry name" value="GDHRDH"/>
</dbReference>
<dbReference type="NCBIfam" id="NF009466">
    <property type="entry name" value="PRK12826.1-2"/>
    <property type="match status" value="1"/>
</dbReference>
<name>A5EXD9_DICNV</name>
<keyword evidence="9 12" id="KW-0275">Fatty acid biosynthesis</keyword>
<comment type="similarity">
    <text evidence="3 12">Belongs to the short-chain dehydrogenases/reductases (SDR) family.</text>
</comment>
<dbReference type="InterPro" id="IPR057326">
    <property type="entry name" value="KR_dom"/>
</dbReference>
<dbReference type="Gene3D" id="3.40.50.720">
    <property type="entry name" value="NAD(P)-binding Rossmann-like Domain"/>
    <property type="match status" value="1"/>
</dbReference>
<feature type="binding site" evidence="11">
    <location>
        <begin position="153"/>
        <end position="157"/>
    </location>
    <ligand>
        <name>NADP(+)</name>
        <dbReference type="ChEBI" id="CHEBI:58349"/>
    </ligand>
</feature>
<dbReference type="EMBL" id="CP000513">
    <property type="protein sequence ID" value="ABQ13516.1"/>
    <property type="molecule type" value="Genomic_DNA"/>
</dbReference>
<evidence type="ECO:0000256" key="11">
    <source>
        <dbReference type="PIRSR" id="PIRSR611284-2"/>
    </source>
</evidence>
<dbReference type="Pfam" id="PF13561">
    <property type="entry name" value="adh_short_C2"/>
    <property type="match status" value="1"/>
</dbReference>
<dbReference type="NCBIfam" id="NF009464">
    <property type="entry name" value="PRK12824.1"/>
    <property type="match status" value="1"/>
</dbReference>
<evidence type="ECO:0000256" key="9">
    <source>
        <dbReference type="ARBA" id="ARBA00023160"/>
    </source>
</evidence>
<dbReference type="InterPro" id="IPR020904">
    <property type="entry name" value="Sc_DH/Rdtase_CS"/>
</dbReference>
<evidence type="ECO:0000256" key="1">
    <source>
        <dbReference type="ARBA" id="ARBA00002607"/>
    </source>
</evidence>
<comment type="function">
    <text evidence="1 12">Catalyzes the NADPH-dependent reduction of beta-ketoacyl-ACP substrates to beta-hydroxyacyl-ACP products, the first reductive step in the elongation cycle of fatty acid biosynthesis.</text>
</comment>
<evidence type="ECO:0000256" key="6">
    <source>
        <dbReference type="ARBA" id="ARBA00022857"/>
    </source>
</evidence>
<feature type="domain" description="Ketoreductase" evidence="13">
    <location>
        <begin position="5"/>
        <end position="184"/>
    </location>
</feature>
<evidence type="ECO:0000313" key="15">
    <source>
        <dbReference type="Proteomes" id="UP000000248"/>
    </source>
</evidence>
<evidence type="ECO:0000256" key="8">
    <source>
        <dbReference type="ARBA" id="ARBA00023098"/>
    </source>
</evidence>
<dbReference type="InterPro" id="IPR002347">
    <property type="entry name" value="SDR_fam"/>
</dbReference>
<dbReference type="UniPathway" id="UPA00094"/>
<dbReference type="OrthoDB" id="9804774at2"/>
<reference evidence="14 15" key="1">
    <citation type="journal article" date="2007" name="Nat. Biotechnol.">
        <title>Genome sequence and identification of candidate vaccine antigens from the animal pathogen Dichelobacter nodosus.</title>
        <authorList>
            <person name="Myers G.S."/>
            <person name="Parker D."/>
            <person name="Al-Hasani K."/>
            <person name="Kennan R.M."/>
            <person name="Seemann T."/>
            <person name="Ren Q."/>
            <person name="Badger J.H."/>
            <person name="Selengut J.D."/>
            <person name="Deboy R.T."/>
            <person name="Tettelin H."/>
            <person name="Boyce J.D."/>
            <person name="McCarl V.P."/>
            <person name="Han X."/>
            <person name="Nelson W.C."/>
            <person name="Madupu R."/>
            <person name="Mohamoud Y."/>
            <person name="Holley T."/>
            <person name="Fedorova N."/>
            <person name="Khouri H."/>
            <person name="Bottomley S.P."/>
            <person name="Whittington R.J."/>
            <person name="Adler B."/>
            <person name="Songer J.G."/>
            <person name="Rood J.I."/>
            <person name="Paulsen I.T."/>
        </authorList>
    </citation>
    <scope>NUCLEOTIDE SEQUENCE [LARGE SCALE GENOMIC DNA]</scope>
    <source>
        <strain evidence="14 15">VCS1703A</strain>
    </source>
</reference>
<dbReference type="HOGENOM" id="CLU_010194_1_3_6"/>
<dbReference type="KEGG" id="dno:DNO_1209"/>
<keyword evidence="7 12" id="KW-0560">Oxidoreductase</keyword>
<keyword evidence="15" id="KW-1185">Reference proteome</keyword>
<comment type="subunit">
    <text evidence="12">Homotetramer.</text>
</comment>
<accession>A5EXD9</accession>
<dbReference type="PRINTS" id="PR00080">
    <property type="entry name" value="SDRFAMILY"/>
</dbReference>
<dbReference type="PANTHER" id="PTHR42879">
    <property type="entry name" value="3-OXOACYL-(ACYL-CARRIER-PROTEIN) REDUCTASE"/>
    <property type="match status" value="1"/>
</dbReference>
<dbReference type="SUPFAM" id="SSF51735">
    <property type="entry name" value="NAD(P)-binding Rossmann-fold domains"/>
    <property type="match status" value="1"/>
</dbReference>
<dbReference type="PROSITE" id="PS00061">
    <property type="entry name" value="ADH_SHORT"/>
    <property type="match status" value="1"/>
</dbReference>
<comment type="catalytic activity">
    <reaction evidence="12">
        <text>a (3R)-hydroxyacyl-[ACP] + NADP(+) = a 3-oxoacyl-[ACP] + NADPH + H(+)</text>
        <dbReference type="Rhea" id="RHEA:17397"/>
        <dbReference type="Rhea" id="RHEA-COMP:9916"/>
        <dbReference type="Rhea" id="RHEA-COMP:9945"/>
        <dbReference type="ChEBI" id="CHEBI:15378"/>
        <dbReference type="ChEBI" id="CHEBI:57783"/>
        <dbReference type="ChEBI" id="CHEBI:58349"/>
        <dbReference type="ChEBI" id="CHEBI:78776"/>
        <dbReference type="ChEBI" id="CHEBI:78827"/>
        <dbReference type="EC" id="1.1.1.100"/>
    </reaction>
</comment>
<dbReference type="InterPro" id="IPR050259">
    <property type="entry name" value="SDR"/>
</dbReference>
<dbReference type="PANTHER" id="PTHR42879:SF2">
    <property type="entry name" value="3-OXOACYL-[ACYL-CARRIER-PROTEIN] REDUCTASE FABG"/>
    <property type="match status" value="1"/>
</dbReference>
<dbReference type="CDD" id="cd05333">
    <property type="entry name" value="BKR_SDR_c"/>
    <property type="match status" value="1"/>
</dbReference>
<dbReference type="RefSeq" id="WP_012031512.1">
    <property type="nucleotide sequence ID" value="NC_009446.1"/>
</dbReference>
<feature type="binding site" evidence="11">
    <location>
        <position position="186"/>
    </location>
    <ligand>
        <name>NADP(+)</name>
        <dbReference type="ChEBI" id="CHEBI:58349"/>
    </ligand>
</feature>
<evidence type="ECO:0000256" key="2">
    <source>
        <dbReference type="ARBA" id="ARBA00005194"/>
    </source>
</evidence>